<name>A0A9D0ZQ17_9FIRM</name>
<comment type="caution">
    <text evidence="2">The sequence shown here is derived from an EMBL/GenBank/DDBJ whole genome shotgun (WGS) entry which is preliminary data.</text>
</comment>
<dbReference type="EMBL" id="DVFV01000040">
    <property type="protein sequence ID" value="HIQ90401.1"/>
    <property type="molecule type" value="Genomic_DNA"/>
</dbReference>
<keyword evidence="1" id="KW-1133">Transmembrane helix</keyword>
<dbReference type="PROSITE" id="PS00409">
    <property type="entry name" value="PROKAR_NTER_METHYL"/>
    <property type="match status" value="1"/>
</dbReference>
<reference evidence="2" key="1">
    <citation type="submission" date="2020-10" db="EMBL/GenBank/DDBJ databases">
        <authorList>
            <person name="Gilroy R."/>
        </authorList>
    </citation>
    <scope>NUCLEOTIDE SEQUENCE</scope>
    <source>
        <strain evidence="2">CHK147-3167</strain>
    </source>
</reference>
<dbReference type="Gene3D" id="3.30.700.10">
    <property type="entry name" value="Glycoprotein, Type 4 Pilin"/>
    <property type="match status" value="1"/>
</dbReference>
<keyword evidence="1" id="KW-0812">Transmembrane</keyword>
<protein>
    <submittedName>
        <fullName evidence="2">Prepilin-type N-terminal cleavage/methylation domain-containing protein</fullName>
    </submittedName>
</protein>
<evidence type="ECO:0000256" key="1">
    <source>
        <dbReference type="SAM" id="Phobius"/>
    </source>
</evidence>
<evidence type="ECO:0000313" key="2">
    <source>
        <dbReference type="EMBL" id="HIQ90401.1"/>
    </source>
</evidence>
<dbReference type="SUPFAM" id="SSF54523">
    <property type="entry name" value="Pili subunits"/>
    <property type="match status" value="1"/>
</dbReference>
<dbReference type="InterPro" id="IPR012902">
    <property type="entry name" value="N_methyl_site"/>
</dbReference>
<dbReference type="Pfam" id="PF07963">
    <property type="entry name" value="N_methyl"/>
    <property type="match status" value="1"/>
</dbReference>
<proteinExistence type="predicted"/>
<organism evidence="2 3">
    <name type="scientific">Candidatus Coprosoma intestinipullorum</name>
    <dbReference type="NCBI Taxonomy" id="2840752"/>
    <lineage>
        <taxon>Bacteria</taxon>
        <taxon>Bacillati</taxon>
        <taxon>Bacillota</taxon>
        <taxon>Bacillota incertae sedis</taxon>
        <taxon>Candidatus Coprosoma</taxon>
    </lineage>
</organism>
<reference evidence="2" key="2">
    <citation type="journal article" date="2021" name="PeerJ">
        <title>Extensive microbial diversity within the chicken gut microbiome revealed by metagenomics and culture.</title>
        <authorList>
            <person name="Gilroy R."/>
            <person name="Ravi A."/>
            <person name="Getino M."/>
            <person name="Pursley I."/>
            <person name="Horton D.L."/>
            <person name="Alikhan N.F."/>
            <person name="Baker D."/>
            <person name="Gharbi K."/>
            <person name="Hall N."/>
            <person name="Watson M."/>
            <person name="Adriaenssens E.M."/>
            <person name="Foster-Nyarko E."/>
            <person name="Jarju S."/>
            <person name="Secka A."/>
            <person name="Antonio M."/>
            <person name="Oren A."/>
            <person name="Chaudhuri R.R."/>
            <person name="La Ragione R."/>
            <person name="Hildebrand F."/>
            <person name="Pallen M.J."/>
        </authorList>
    </citation>
    <scope>NUCLEOTIDE SEQUENCE</scope>
    <source>
        <strain evidence="2">CHK147-3167</strain>
    </source>
</reference>
<feature type="transmembrane region" description="Helical" evidence="1">
    <location>
        <begin position="7"/>
        <end position="29"/>
    </location>
</feature>
<dbReference type="InterPro" id="IPR045584">
    <property type="entry name" value="Pilin-like"/>
</dbReference>
<sequence>MKRGFTLIELLAVIVLLGVIVTIITSSVISTMNKSKASLSDTQIETIENAASRWVTLNADKIPSENGKYVDVSINDLASAGYLDASDLENPSNGKKICGYVRITYVNNDTYKNQFNYDFNEKSC</sequence>
<dbReference type="Proteomes" id="UP000886786">
    <property type="component" value="Unassembled WGS sequence"/>
</dbReference>
<dbReference type="AlphaFoldDB" id="A0A9D0ZQ17"/>
<dbReference type="NCBIfam" id="TIGR02532">
    <property type="entry name" value="IV_pilin_GFxxxE"/>
    <property type="match status" value="1"/>
</dbReference>
<evidence type="ECO:0000313" key="3">
    <source>
        <dbReference type="Proteomes" id="UP000886786"/>
    </source>
</evidence>
<keyword evidence="1" id="KW-0472">Membrane</keyword>
<gene>
    <name evidence="2" type="ORF">IAB27_02080</name>
</gene>
<accession>A0A9D0ZQ17</accession>